<dbReference type="PANTHER" id="PTHR48267">
    <property type="entry name" value="CUPREDOXIN SUPERFAMILY PROTEIN"/>
    <property type="match status" value="1"/>
</dbReference>
<keyword evidence="2" id="KW-0560">Oxidoreductase</keyword>
<dbReference type="InterPro" id="IPR008972">
    <property type="entry name" value="Cupredoxin"/>
</dbReference>
<evidence type="ECO:0000256" key="2">
    <source>
        <dbReference type="ARBA" id="ARBA00023002"/>
    </source>
</evidence>
<dbReference type="InterPro" id="IPR033138">
    <property type="entry name" value="Cu_oxidase_CS"/>
</dbReference>
<reference evidence="5 6" key="1">
    <citation type="submission" date="2024-06" db="EMBL/GenBank/DDBJ databases">
        <title>Pontibacter populi HYL7-15.</title>
        <authorList>
            <person name="Kim M.K."/>
        </authorList>
    </citation>
    <scope>NUCLEOTIDE SEQUENCE [LARGE SCALE GENOMIC DNA]</scope>
    <source>
        <strain evidence="5 6">HYL7-15</strain>
    </source>
</reference>
<organism evidence="5 6">
    <name type="scientific">Pontibacter populi</name>
    <dbReference type="NCBI Taxonomy" id="890055"/>
    <lineage>
        <taxon>Bacteria</taxon>
        <taxon>Pseudomonadati</taxon>
        <taxon>Bacteroidota</taxon>
        <taxon>Cytophagia</taxon>
        <taxon>Cytophagales</taxon>
        <taxon>Hymenobacteraceae</taxon>
        <taxon>Pontibacter</taxon>
    </lineage>
</organism>
<dbReference type="Pfam" id="PF07731">
    <property type="entry name" value="Cu-oxidase_2"/>
    <property type="match status" value="1"/>
</dbReference>
<dbReference type="Proteomes" id="UP001476807">
    <property type="component" value="Unassembled WGS sequence"/>
</dbReference>
<evidence type="ECO:0000259" key="3">
    <source>
        <dbReference type="Pfam" id="PF07731"/>
    </source>
</evidence>
<dbReference type="InterPro" id="IPR002355">
    <property type="entry name" value="Cu_oxidase_Cu_BS"/>
</dbReference>
<evidence type="ECO:0000256" key="1">
    <source>
        <dbReference type="ARBA" id="ARBA00022723"/>
    </source>
</evidence>
<gene>
    <name evidence="5" type="ORF">ABS362_18325</name>
</gene>
<dbReference type="PANTHER" id="PTHR48267:SF1">
    <property type="entry name" value="BILIRUBIN OXIDASE"/>
    <property type="match status" value="1"/>
</dbReference>
<evidence type="ECO:0000259" key="4">
    <source>
        <dbReference type="Pfam" id="PF07732"/>
    </source>
</evidence>
<name>A0ABV1RYN2_9BACT</name>
<dbReference type="Gene3D" id="2.60.40.420">
    <property type="entry name" value="Cupredoxins - blue copper proteins"/>
    <property type="match status" value="3"/>
</dbReference>
<evidence type="ECO:0000313" key="5">
    <source>
        <dbReference type="EMBL" id="MER2999514.1"/>
    </source>
</evidence>
<dbReference type="InterPro" id="IPR011706">
    <property type="entry name" value="Cu-oxidase_C"/>
</dbReference>
<dbReference type="PROSITE" id="PS00080">
    <property type="entry name" value="MULTICOPPER_OXIDASE2"/>
    <property type="match status" value="1"/>
</dbReference>
<proteinExistence type="predicted"/>
<feature type="domain" description="Plastocyanin-like" evidence="3">
    <location>
        <begin position="281"/>
        <end position="394"/>
    </location>
</feature>
<dbReference type="InterPro" id="IPR045087">
    <property type="entry name" value="Cu-oxidase_fam"/>
</dbReference>
<dbReference type="Pfam" id="PF07732">
    <property type="entry name" value="Cu-oxidase_3"/>
    <property type="match status" value="1"/>
</dbReference>
<feature type="domain" description="Plastocyanin-like" evidence="4">
    <location>
        <begin position="5"/>
        <end position="110"/>
    </location>
</feature>
<comment type="caution">
    <text evidence="5">The sequence shown here is derived from an EMBL/GenBank/DDBJ whole genome shotgun (WGS) entry which is preliminary data.</text>
</comment>
<keyword evidence="6" id="KW-1185">Reference proteome</keyword>
<protein>
    <submittedName>
        <fullName evidence="5">Multicopper oxidase domain-containing protein</fullName>
    </submittedName>
</protein>
<evidence type="ECO:0000313" key="6">
    <source>
        <dbReference type="Proteomes" id="UP001476807"/>
    </source>
</evidence>
<dbReference type="EMBL" id="JBEOKT010000025">
    <property type="protein sequence ID" value="MER2999514.1"/>
    <property type="molecule type" value="Genomic_DNA"/>
</dbReference>
<dbReference type="PROSITE" id="PS00079">
    <property type="entry name" value="MULTICOPPER_OXIDASE1"/>
    <property type="match status" value="1"/>
</dbReference>
<keyword evidence="1" id="KW-0479">Metal-binding</keyword>
<dbReference type="InterPro" id="IPR011707">
    <property type="entry name" value="Cu-oxidase-like_N"/>
</dbReference>
<dbReference type="RefSeq" id="WP_350414357.1">
    <property type="nucleotide sequence ID" value="NZ_JBEOKT010000025.1"/>
</dbReference>
<accession>A0ABV1RYN2</accession>
<dbReference type="SUPFAM" id="SSF49503">
    <property type="entry name" value="Cupredoxins"/>
    <property type="match status" value="3"/>
</dbReference>
<sequence length="396" mass="44512">MWEGELAQEVWAYNESFPGPMIRANRGETAKITFKNNLPAHSIIHWHGLVVGTENDGQPQHAVHTGGTYNYDFEINQRAAFNWYHPHPHMMTGEQVYNGLAGGFIVNDSEEASKNLPAGKYEVPLVIRDASFSKSGALLYKPTSGGFLGQVALVNGTKDPYLDVDKAVYRFRVLNGANSRVFGLELSNGAPMHLIGNDGGLLPASTDMARIDMGNGERTDILVDFRNYKPGTKIMLRDARSGWDILEFRVGNTQEIPFYASLPISSDIEKLNSPVVTRTFSFDGMTKINGKVYEMDRIDWTVKRGQVERWVFKTNGNAPHPVHIHGASFQIQSRSGGRNRVFAWEAGWKDTVLLEDRETVTVLIRFDNFVGRYVMHCHKLEHEDMGMMANFEVVDQ</sequence>